<accession>A0A4V6KQU2</accession>
<dbReference type="Pfam" id="PF14905">
    <property type="entry name" value="OMP_b-brl_3"/>
    <property type="match status" value="1"/>
</dbReference>
<dbReference type="GeneID" id="78462127"/>
<dbReference type="PANTHER" id="PTHR40980">
    <property type="entry name" value="PLUG DOMAIN-CONTAINING PROTEIN"/>
    <property type="match status" value="1"/>
</dbReference>
<feature type="domain" description="TonB-dependent receptor plug" evidence="1">
    <location>
        <begin position="129"/>
        <end position="220"/>
    </location>
</feature>
<organism evidence="3 4">
    <name type="scientific">Sphingobacterium thalpophilum</name>
    <dbReference type="NCBI Taxonomy" id="259"/>
    <lineage>
        <taxon>Bacteria</taxon>
        <taxon>Pseudomonadati</taxon>
        <taxon>Bacteroidota</taxon>
        <taxon>Sphingobacteriia</taxon>
        <taxon>Sphingobacteriales</taxon>
        <taxon>Sphingobacteriaceae</taxon>
        <taxon>Sphingobacterium</taxon>
    </lineage>
</organism>
<dbReference type="InterPro" id="IPR037066">
    <property type="entry name" value="Plug_dom_sf"/>
</dbReference>
<dbReference type="InterPro" id="IPR008969">
    <property type="entry name" value="CarboxyPept-like_regulatory"/>
</dbReference>
<evidence type="ECO:0000259" key="1">
    <source>
        <dbReference type="Pfam" id="PF07715"/>
    </source>
</evidence>
<dbReference type="Pfam" id="PF13620">
    <property type="entry name" value="CarboxypepD_reg"/>
    <property type="match status" value="1"/>
</dbReference>
<protein>
    <submittedName>
        <fullName evidence="3">Uncharacterized protein</fullName>
    </submittedName>
</protein>
<dbReference type="RefSeq" id="WP_081817826.1">
    <property type="nucleotide sequence ID" value="NZ_LR590484.1"/>
</dbReference>
<dbReference type="STRING" id="1123265.GCA_000686625_01795"/>
<name>A0A4V6KQU2_9SPHI</name>
<dbReference type="InterPro" id="IPR012910">
    <property type="entry name" value="Plug_dom"/>
</dbReference>
<dbReference type="SUPFAM" id="SSF56935">
    <property type="entry name" value="Porins"/>
    <property type="match status" value="1"/>
</dbReference>
<sequence length="808" mass="90876">MKKAYPLLTIFTLCWTLALGQQIQGRVTDIHNVPLQGATINIYRQDSGTPIESVSSDSTGRYIFEKLTVGIYYQVKSTMVGFEAWAKDSILIKQPTSLELHIAMEPSSSNLAEVTVTAERAYIEKRHDRTVVNPDIMLSSTGGTALEALEKSPGVLLDQSGNIRLSGKSGVSVYIDDRPTNLVGEQLREFLRTVPVAQIDRIELMTNPPANYDAAGSGGIIAIHTKRYRSKGIHGGVSLAYQQGKYGQTNNSADIAFNNFKWALSATTSFSTTDTYTDLDILRKFEGGQSLMSPIFSQDTWIRRKGTSLSGRIGADYFMDEKSTIGVNLNLRSSPLELKSLGESRFISSPENPDSILIANNIEERTFSNLGANLNYRYKKPESGQKLTIDLDFLNYRGNNEQLFDNSTYLPGGEATAFESQLGRVPNDIKIYSAKADFVHPFKETIRISSGLKTSSTFTDNDADFYRIFEDDMVVDLEKTNHFRFRESIHSAFTSIDGKYGKWSYQAGLRFEGTISSGHQLGNGMQPDSSFNRRHFDFFPTVYLQYRPSAESKHTISLNYGRRIDRPHYAWLNPFVTPFDKYTYYVGTPYLRPSFINQTELLYTFQPLVDFTLAYAKVKDLMSETIRIEDGVYYSQQGNLGSLKTLSATLNVTYSPIEKFTLTGHTAIHHLHTKSAIYGQQLDTKGTFMLIRPTLTYKPSEKWSFQVDGEYQGGQKFAQFNMKERTRVNSAINFKMNAGCSFNLAINDIFHSDINAGEIGYLSGTYATFSTLRDSRTVNLSFRYRFTKGAKNDRQYQGGGAQSEQQRT</sequence>
<dbReference type="PANTHER" id="PTHR40980:SF4">
    <property type="entry name" value="TONB-DEPENDENT RECEPTOR-LIKE BETA-BARREL DOMAIN-CONTAINING PROTEIN"/>
    <property type="match status" value="1"/>
</dbReference>
<evidence type="ECO:0000313" key="3">
    <source>
        <dbReference type="EMBL" id="VTR34598.1"/>
    </source>
</evidence>
<dbReference type="SUPFAM" id="SSF49464">
    <property type="entry name" value="Carboxypeptidase regulatory domain-like"/>
    <property type="match status" value="1"/>
</dbReference>
<dbReference type="KEGG" id="stha:NCTC11429_01357"/>
<dbReference type="Gene3D" id="2.60.40.1120">
    <property type="entry name" value="Carboxypeptidase-like, regulatory domain"/>
    <property type="match status" value="1"/>
</dbReference>
<dbReference type="EMBL" id="LR590484">
    <property type="protein sequence ID" value="VTR34598.1"/>
    <property type="molecule type" value="Genomic_DNA"/>
</dbReference>
<dbReference type="Gene3D" id="2.170.130.10">
    <property type="entry name" value="TonB-dependent receptor, plug domain"/>
    <property type="match status" value="1"/>
</dbReference>
<reference evidence="3 4" key="1">
    <citation type="submission" date="2019-05" db="EMBL/GenBank/DDBJ databases">
        <authorList>
            <consortium name="Pathogen Informatics"/>
        </authorList>
    </citation>
    <scope>NUCLEOTIDE SEQUENCE [LARGE SCALE GENOMIC DNA]</scope>
    <source>
        <strain evidence="3 4">NCTC11429</strain>
    </source>
</reference>
<dbReference type="Proteomes" id="UP000308196">
    <property type="component" value="Chromosome"/>
</dbReference>
<evidence type="ECO:0000259" key="2">
    <source>
        <dbReference type="Pfam" id="PF14905"/>
    </source>
</evidence>
<proteinExistence type="predicted"/>
<evidence type="ECO:0000313" key="4">
    <source>
        <dbReference type="Proteomes" id="UP000308196"/>
    </source>
</evidence>
<feature type="domain" description="Outer membrane protein beta-barrel" evidence="2">
    <location>
        <begin position="382"/>
        <end position="784"/>
    </location>
</feature>
<dbReference type="InterPro" id="IPR041700">
    <property type="entry name" value="OMP_b-brl_3"/>
</dbReference>
<gene>
    <name evidence="3" type="ORF">NCTC11429_01357</name>
</gene>
<dbReference type="Pfam" id="PF07715">
    <property type="entry name" value="Plug"/>
    <property type="match status" value="1"/>
</dbReference>
<dbReference type="AlphaFoldDB" id="A0A4V6KQU2"/>